<gene>
    <name evidence="2" type="ORF">LTR84_010607</name>
</gene>
<dbReference type="GeneID" id="89978763"/>
<dbReference type="EMBL" id="JAVRRD010000046">
    <property type="protein sequence ID" value="KAK5044593.1"/>
    <property type="molecule type" value="Genomic_DNA"/>
</dbReference>
<dbReference type="RefSeq" id="XP_064700249.1">
    <property type="nucleotide sequence ID" value="XM_064854142.1"/>
</dbReference>
<organism evidence="2 3">
    <name type="scientific">Exophiala bonariae</name>
    <dbReference type="NCBI Taxonomy" id="1690606"/>
    <lineage>
        <taxon>Eukaryota</taxon>
        <taxon>Fungi</taxon>
        <taxon>Dikarya</taxon>
        <taxon>Ascomycota</taxon>
        <taxon>Pezizomycotina</taxon>
        <taxon>Eurotiomycetes</taxon>
        <taxon>Chaetothyriomycetidae</taxon>
        <taxon>Chaetothyriales</taxon>
        <taxon>Herpotrichiellaceae</taxon>
        <taxon>Exophiala</taxon>
    </lineage>
</organism>
<reference evidence="2 3" key="1">
    <citation type="submission" date="2023-08" db="EMBL/GenBank/DDBJ databases">
        <title>Black Yeasts Isolated from many extreme environments.</title>
        <authorList>
            <person name="Coleine C."/>
            <person name="Stajich J.E."/>
            <person name="Selbmann L."/>
        </authorList>
    </citation>
    <scope>NUCLEOTIDE SEQUENCE [LARGE SCALE GENOMIC DNA]</scope>
    <source>
        <strain evidence="2 3">CCFEE 5792</strain>
    </source>
</reference>
<dbReference type="AlphaFoldDB" id="A0AAV9MUE2"/>
<evidence type="ECO:0000256" key="1">
    <source>
        <dbReference type="SAM" id="MobiDB-lite"/>
    </source>
</evidence>
<keyword evidence="3" id="KW-1185">Reference proteome</keyword>
<sequence length="379" mass="41753">MPPKTRAAEAKAEKEDGIDLPSHSKAKQSDREVEQEGEYENNDAAEEPEPEGESEIEEDEEAEEDEEEEDDGNDDLDSGKDAHAGQKRKSPPKDGSKPPPKKAARQASDSPSVSPKKLLNFLLSARALPYCFPAEELEAAKSSSTYKSYSLSSPTSFTPFEHLLCAHMLSKPLSHRLGMRSIRTLLNDPFNFSTPETIVSAGEHRVWEALEEARTQHRQKTASYLFGTGKAYSDSETMFNLAQEANDSGPSGVIEHIKSTVPGLATVGGEIFCRRVQCVDGWGDALWPYADGKAIDSLRQIGIEVEDAEDLQSAIEREVDWTQVKDMGLHERDLSKQQLVGEMEETQMQAEFVVVLERAIGCVLEGKVEELKKAAAAEA</sequence>
<feature type="compositionally biased region" description="Basic and acidic residues" evidence="1">
    <location>
        <begin position="1"/>
        <end position="17"/>
    </location>
</feature>
<evidence type="ECO:0000313" key="2">
    <source>
        <dbReference type="EMBL" id="KAK5044593.1"/>
    </source>
</evidence>
<name>A0AAV9MUE2_9EURO</name>
<feature type="compositionally biased region" description="Acidic residues" evidence="1">
    <location>
        <begin position="35"/>
        <end position="76"/>
    </location>
</feature>
<protein>
    <submittedName>
        <fullName evidence="2">Uncharacterized protein</fullName>
    </submittedName>
</protein>
<evidence type="ECO:0000313" key="3">
    <source>
        <dbReference type="Proteomes" id="UP001358417"/>
    </source>
</evidence>
<accession>A0AAV9MUE2</accession>
<dbReference type="Proteomes" id="UP001358417">
    <property type="component" value="Unassembled WGS sequence"/>
</dbReference>
<feature type="region of interest" description="Disordered" evidence="1">
    <location>
        <begin position="1"/>
        <end position="114"/>
    </location>
</feature>
<proteinExistence type="predicted"/>
<comment type="caution">
    <text evidence="2">The sequence shown here is derived from an EMBL/GenBank/DDBJ whole genome shotgun (WGS) entry which is preliminary data.</text>
</comment>